<protein>
    <recommendedName>
        <fullName evidence="2">Polymerase nucleotidyl transferase domain-containing protein</fullName>
    </recommendedName>
</protein>
<reference evidence="1" key="1">
    <citation type="submission" date="2020-02" db="EMBL/GenBank/DDBJ databases">
        <authorList>
            <person name="Meier V. D."/>
        </authorList>
    </citation>
    <scope>NUCLEOTIDE SEQUENCE</scope>
    <source>
        <strain evidence="1">AVDCRST_MAG77</strain>
    </source>
</reference>
<evidence type="ECO:0008006" key="2">
    <source>
        <dbReference type="Google" id="ProtNLM"/>
    </source>
</evidence>
<dbReference type="AlphaFoldDB" id="A0A6J4H2E0"/>
<name>A0A6J4H2E0_9CHLR</name>
<proteinExistence type="predicted"/>
<gene>
    <name evidence="1" type="ORF">AVDCRST_MAG77-60</name>
</gene>
<dbReference type="EMBL" id="CADCTC010000006">
    <property type="protein sequence ID" value="CAA9213150.1"/>
    <property type="molecule type" value="Genomic_DNA"/>
</dbReference>
<sequence length="348" mass="38005">MTRLVGEAKAVARRWVLEEGSKAPGFRAAYFAGSAIGLADEAPVHATSDLDINLVFDGDAAPPKKGKFLQEGVLLEANSFSSEQLGTAEQVLGNYHLAGGLRRPEIILDPSGWLTQLQAAVGPEFPKRHWVRRRCEHAADNSRSTARALNDAMPLHDQATVCAFAAGVTTHVLLVAGLENPTVRRRYAAARDLLAAYGRLDFHEQLLALLGCAEMPRERVEQHLAAVTAAFDAAKSVFKTPYRFGSDISDAARPISIDGSRELIERGDHREAVFWLMATYSRCRTILSVDAPPAVQEQLEPGFRALIEDLGLGSFADRQRKADQVLAFLPHVWEVAEEIMAANSGIEE</sequence>
<evidence type="ECO:0000313" key="1">
    <source>
        <dbReference type="EMBL" id="CAA9213150.1"/>
    </source>
</evidence>
<organism evidence="1">
    <name type="scientific">uncultured Chloroflexota bacterium</name>
    <dbReference type="NCBI Taxonomy" id="166587"/>
    <lineage>
        <taxon>Bacteria</taxon>
        <taxon>Bacillati</taxon>
        <taxon>Chloroflexota</taxon>
        <taxon>environmental samples</taxon>
    </lineage>
</organism>
<accession>A0A6J4H2E0</accession>